<dbReference type="GO" id="GO:0016020">
    <property type="term" value="C:membrane"/>
    <property type="evidence" value="ECO:0007669"/>
    <property type="project" value="UniProtKB-SubCell"/>
</dbReference>
<feature type="transmembrane region" description="Helical" evidence="4">
    <location>
        <begin position="89"/>
        <end position="109"/>
    </location>
</feature>
<comment type="subcellular location">
    <subcellularLocation>
        <location evidence="4">Membrane</location>
        <topology evidence="4">Multi-pass membrane protein</topology>
    </subcellularLocation>
</comment>
<keyword evidence="2 4" id="KW-1133">Transmembrane helix</keyword>
<dbReference type="Proteomes" id="UP000494206">
    <property type="component" value="Unassembled WGS sequence"/>
</dbReference>
<organism evidence="7 8">
    <name type="scientific">Caenorhabditis bovis</name>
    <dbReference type="NCBI Taxonomy" id="2654633"/>
    <lineage>
        <taxon>Eukaryota</taxon>
        <taxon>Metazoa</taxon>
        <taxon>Ecdysozoa</taxon>
        <taxon>Nematoda</taxon>
        <taxon>Chromadorea</taxon>
        <taxon>Rhabditida</taxon>
        <taxon>Rhabditina</taxon>
        <taxon>Rhabditomorpha</taxon>
        <taxon>Rhabditoidea</taxon>
        <taxon>Rhabditidae</taxon>
        <taxon>Peloderinae</taxon>
        <taxon>Caenorhabditis</taxon>
    </lineage>
</organism>
<keyword evidence="8" id="KW-1185">Reference proteome</keyword>
<feature type="signal peptide" evidence="6">
    <location>
        <begin position="1"/>
        <end position="15"/>
    </location>
</feature>
<feature type="transmembrane region" description="Helical" evidence="4">
    <location>
        <begin position="212"/>
        <end position="232"/>
    </location>
</feature>
<protein>
    <recommendedName>
        <fullName evidence="4">Copper transport protein</fullName>
    </recommendedName>
</protein>
<evidence type="ECO:0000313" key="8">
    <source>
        <dbReference type="Proteomes" id="UP000494206"/>
    </source>
</evidence>
<evidence type="ECO:0000256" key="5">
    <source>
        <dbReference type="SAM" id="MobiDB-lite"/>
    </source>
</evidence>
<sequence length="251" mass="28621">MPVVLLLAIVTLVVAVEINYKNDVADFLNDLAGDKDKTHDDHSSHNHHADSHDHTQHEEMHHEGHMMKMWFHFGADEVILFDFWRTDSAVGMLLSCITIFVMGATYEGVKWFRMYLLSQANNNVLANRSCIEFQLQTPRARAPLTQTASSRNTSQSHSKLITTQQGEPFITSIVPTKKISPFAIERIMEAFLYIFQLILAYWLMLIVMTYNVYLTLAVIFGAGFGHWLFAVLQLRNVDIEAADSFQTDACH</sequence>
<proteinExistence type="inferred from homology"/>
<accession>A0A8S1F4P0</accession>
<dbReference type="GO" id="GO:0005375">
    <property type="term" value="F:copper ion transmembrane transporter activity"/>
    <property type="evidence" value="ECO:0007669"/>
    <property type="project" value="UniProtKB-UniRule"/>
</dbReference>
<dbReference type="EMBL" id="CADEPM010000007">
    <property type="protein sequence ID" value="CAB3408675.1"/>
    <property type="molecule type" value="Genomic_DNA"/>
</dbReference>
<keyword evidence="4" id="KW-0813">Transport</keyword>
<keyword evidence="1 4" id="KW-0812">Transmembrane</keyword>
<comment type="caution">
    <text evidence="7">The sequence shown here is derived from an EMBL/GenBank/DDBJ whole genome shotgun (WGS) entry which is preliminary data.</text>
</comment>
<dbReference type="PANTHER" id="PTHR12483">
    <property type="entry name" value="SOLUTE CARRIER FAMILY 31 COPPER TRANSPORTERS"/>
    <property type="match status" value="1"/>
</dbReference>
<dbReference type="InterPro" id="IPR007274">
    <property type="entry name" value="Cop_transporter"/>
</dbReference>
<dbReference type="PANTHER" id="PTHR12483:SF127">
    <property type="entry name" value="COPPER TRANSPORT PROTEIN"/>
    <property type="match status" value="1"/>
</dbReference>
<name>A0A8S1F4P0_9PELO</name>
<feature type="transmembrane region" description="Helical" evidence="4">
    <location>
        <begin position="187"/>
        <end position="206"/>
    </location>
</feature>
<evidence type="ECO:0000313" key="7">
    <source>
        <dbReference type="EMBL" id="CAB3408675.1"/>
    </source>
</evidence>
<keyword evidence="6" id="KW-0732">Signal</keyword>
<evidence type="ECO:0000256" key="3">
    <source>
        <dbReference type="ARBA" id="ARBA00023136"/>
    </source>
</evidence>
<dbReference type="OrthoDB" id="161814at2759"/>
<feature type="chain" id="PRO_5035940513" description="Copper transport protein" evidence="6">
    <location>
        <begin position="16"/>
        <end position="251"/>
    </location>
</feature>
<comment type="similarity">
    <text evidence="4">Belongs to the copper transporter (Ctr) (TC 1.A.56) family. SLC31A subfamily.</text>
</comment>
<dbReference type="AlphaFoldDB" id="A0A8S1F4P0"/>
<feature type="region of interest" description="Disordered" evidence="5">
    <location>
        <begin position="38"/>
        <end position="59"/>
    </location>
</feature>
<dbReference type="Pfam" id="PF04145">
    <property type="entry name" value="Ctr"/>
    <property type="match status" value="1"/>
</dbReference>
<keyword evidence="3 4" id="KW-0472">Membrane</keyword>
<gene>
    <name evidence="7" type="ORF">CBOVIS_LOCUS10424</name>
</gene>
<evidence type="ECO:0000256" key="2">
    <source>
        <dbReference type="ARBA" id="ARBA00022989"/>
    </source>
</evidence>
<reference evidence="7 8" key="1">
    <citation type="submission" date="2020-04" db="EMBL/GenBank/DDBJ databases">
        <authorList>
            <person name="Laetsch R D."/>
            <person name="Stevens L."/>
            <person name="Kumar S."/>
            <person name="Blaxter L. M."/>
        </authorList>
    </citation>
    <scope>NUCLEOTIDE SEQUENCE [LARGE SCALE GENOMIC DNA]</scope>
</reference>
<evidence type="ECO:0000256" key="6">
    <source>
        <dbReference type="SAM" id="SignalP"/>
    </source>
</evidence>
<keyword evidence="4" id="KW-0406">Ion transport</keyword>
<evidence type="ECO:0000256" key="1">
    <source>
        <dbReference type="ARBA" id="ARBA00022692"/>
    </source>
</evidence>
<keyword evidence="4" id="KW-0186">Copper</keyword>
<keyword evidence="4" id="KW-0187">Copper transport</keyword>
<evidence type="ECO:0000256" key="4">
    <source>
        <dbReference type="RuleBase" id="RU367022"/>
    </source>
</evidence>